<feature type="transmembrane region" description="Helical" evidence="2">
    <location>
        <begin position="198"/>
        <end position="224"/>
    </location>
</feature>
<feature type="transmembrane region" description="Helical" evidence="2">
    <location>
        <begin position="323"/>
        <end position="351"/>
    </location>
</feature>
<dbReference type="EMBL" id="CP155447">
    <property type="protein sequence ID" value="XBH07868.1"/>
    <property type="molecule type" value="Genomic_DNA"/>
</dbReference>
<feature type="transmembrane region" description="Helical" evidence="2">
    <location>
        <begin position="119"/>
        <end position="146"/>
    </location>
</feature>
<evidence type="ECO:0000256" key="1">
    <source>
        <dbReference type="SAM" id="MobiDB-lite"/>
    </source>
</evidence>
<feature type="region of interest" description="Disordered" evidence="1">
    <location>
        <begin position="372"/>
        <end position="392"/>
    </location>
</feature>
<feature type="transmembrane region" description="Helical" evidence="2">
    <location>
        <begin position="167"/>
        <end position="192"/>
    </location>
</feature>
<name>A0AAU7CQY3_9BACT</name>
<organism evidence="3">
    <name type="scientific">Singulisphaera sp. Ch08</name>
    <dbReference type="NCBI Taxonomy" id="3120278"/>
    <lineage>
        <taxon>Bacteria</taxon>
        <taxon>Pseudomonadati</taxon>
        <taxon>Planctomycetota</taxon>
        <taxon>Planctomycetia</taxon>
        <taxon>Isosphaerales</taxon>
        <taxon>Isosphaeraceae</taxon>
        <taxon>Singulisphaera</taxon>
    </lineage>
</organism>
<gene>
    <name evidence="3" type="ORF">V5E97_18100</name>
</gene>
<evidence type="ECO:0000313" key="3">
    <source>
        <dbReference type="EMBL" id="XBH07868.1"/>
    </source>
</evidence>
<feature type="transmembrane region" description="Helical" evidence="2">
    <location>
        <begin position="260"/>
        <end position="286"/>
    </location>
</feature>
<sequence>MTDESPLTGEIHFTRLFPWLRLFRGIGVSIDPKKLFLAAIGLIALNAGWGALDRAFPNSDPRIPAGLSSLAVASTPARGDSGFDLGLSLWQLTEPVQCLITPFVAIFSVRTGGISLLHAFLAAVWAVVVWGLIGGAIARIATVQVATGERMGVKNALKFAFGKSVPLVLGPLSPLLGIAILTVPCVFFGLLYRLPTSIGPIVAGLLLVLPLLAGLVMALILVGLATGWPLMHASVAAEAEDGFDALSRSYAYVFQRPLRYAFYLILAWIIGLAGIVFVSLFAQLVVQMAQWALSYSAPHDQLQALLQPGRVPLDSAAAKLHTFWLAVVGLLAHGWIYSYFWSAASTIYLLLRQDVDGTDWRQVALPPAPPNPLLPAVEPISTPDNLNTAGME</sequence>
<dbReference type="AlphaFoldDB" id="A0AAU7CQY3"/>
<dbReference type="RefSeq" id="WP_406700704.1">
    <property type="nucleotide sequence ID" value="NZ_CP155447.1"/>
</dbReference>
<evidence type="ECO:0008006" key="4">
    <source>
        <dbReference type="Google" id="ProtNLM"/>
    </source>
</evidence>
<protein>
    <recommendedName>
        <fullName evidence="4">DUF4013 domain-containing protein</fullName>
    </recommendedName>
</protein>
<keyword evidence="2" id="KW-0812">Transmembrane</keyword>
<reference evidence="3" key="1">
    <citation type="submission" date="2024-05" db="EMBL/GenBank/DDBJ databases">
        <title>Planctomycetes of the genus Singulisphaera possess chitinolytic capabilities.</title>
        <authorList>
            <person name="Ivanova A."/>
        </authorList>
    </citation>
    <scope>NUCLEOTIDE SEQUENCE</scope>
    <source>
        <strain evidence="3">Ch08T</strain>
    </source>
</reference>
<proteinExistence type="predicted"/>
<evidence type="ECO:0000256" key="2">
    <source>
        <dbReference type="SAM" id="Phobius"/>
    </source>
</evidence>
<keyword evidence="2" id="KW-0472">Membrane</keyword>
<feature type="compositionally biased region" description="Polar residues" evidence="1">
    <location>
        <begin position="382"/>
        <end position="392"/>
    </location>
</feature>
<keyword evidence="2" id="KW-1133">Transmembrane helix</keyword>
<accession>A0AAU7CQY3</accession>
<feature type="transmembrane region" description="Helical" evidence="2">
    <location>
        <begin position="35"/>
        <end position="52"/>
    </location>
</feature>